<dbReference type="SUPFAM" id="SSF55804">
    <property type="entry name" value="Phoshotransferase/anion transport protein"/>
    <property type="match status" value="1"/>
</dbReference>
<evidence type="ECO:0000256" key="2">
    <source>
        <dbReference type="ARBA" id="ARBA00023015"/>
    </source>
</evidence>
<accession>A0A2U4F0D7</accession>
<dbReference type="InterPro" id="IPR016152">
    <property type="entry name" value="PTrfase/Anion_transptr"/>
</dbReference>
<evidence type="ECO:0000256" key="3">
    <source>
        <dbReference type="ARBA" id="ARBA00023159"/>
    </source>
</evidence>
<name>A0A2U4F0D7_9SPIR</name>
<dbReference type="GO" id="GO:0006355">
    <property type="term" value="P:regulation of DNA-templated transcription"/>
    <property type="evidence" value="ECO:0007669"/>
    <property type="project" value="InterPro"/>
</dbReference>
<dbReference type="InterPro" id="IPR011608">
    <property type="entry name" value="PRD"/>
</dbReference>
<dbReference type="STRING" id="1289135.A966_10162"/>
<dbReference type="Pfam" id="PF00359">
    <property type="entry name" value="PTS_EIIA_2"/>
    <property type="match status" value="1"/>
</dbReference>
<dbReference type="PANTHER" id="PTHR30185:SF18">
    <property type="entry name" value="TRANSCRIPTIONAL REGULATOR MTLR"/>
    <property type="match status" value="1"/>
</dbReference>
<keyword evidence="3" id="KW-0010">Activator</keyword>
<evidence type="ECO:0000313" key="6">
    <source>
        <dbReference type="EMBL" id="EKV56429.1"/>
    </source>
</evidence>
<evidence type="ECO:0000259" key="5">
    <source>
        <dbReference type="PROSITE" id="PS51372"/>
    </source>
</evidence>
<dbReference type="RefSeq" id="WP_008725016.1">
    <property type="nucleotide sequence ID" value="NZ_JH994111.1"/>
</dbReference>
<dbReference type="InterPro" id="IPR050661">
    <property type="entry name" value="BglG_antiterminators"/>
</dbReference>
<reference evidence="6 7" key="1">
    <citation type="submission" date="2012-07" db="EMBL/GenBank/DDBJ databases">
        <title>Genome sequence of Brachyspira sp. 30446, isolated from a pig with mucohaemorrhagic colitis.</title>
        <authorList>
            <person name="Rubin J.E."/>
            <person name="Fernando C."/>
            <person name="Harding J.C.S."/>
            <person name="Hill J.E."/>
        </authorList>
    </citation>
    <scope>NUCLEOTIDE SEQUENCE [LARGE SCALE GENOMIC DNA]</scope>
    <source>
        <strain evidence="6 7">30446</strain>
    </source>
</reference>
<dbReference type="Pfam" id="PF05043">
    <property type="entry name" value="Mga"/>
    <property type="match status" value="1"/>
</dbReference>
<sequence length="589" mass="71098">MSFTKVYLDILKEINNNPISINTLVEKYKITARAIRYYIDNINNHLKKYYMPEIYLKNGKLYFNLDDDALISFIEKIPMNEYLLSQDERKKYILFNFLFKENITISKLEKNIGVSRTTIKNDINDLKEYINNFELYFYLENNKIRLGGNEKKLRHLKFLNMIQYINMESNKINYINTVYPNEKMELSILKEYINQADINIICTIIIEVEKKLKSNFSDKFKNIMSIYLIATLERINNNHIIKKKNNAAFLIKLPEYKKIKIVLNNFLFQNNKNYKYEILHLTEYFLSEYYNEHFYENKIISEKFILKILEDMNIAIEDELVEEITKYLLPAIYRIKNNFCIDKNLDFYNIDANVFNMVKNSIEKNMSYLYEPLREEEIYYIAKIIENYTCQYDKISLKELIKIIYKNHNDKKLLIEKIKRKFSKFIYDDIRDRFDYNILNFLKKQNIYIIKNNTSIENILNIFFNDKYINNKNITILNNTVKEFGQYFFIKEKVFLFSNMYININNIDNKPCIHLIISKKSIIVNDKEANILFFIIVNNKTEHLQIASQIMKLSEDNNFMKEIINQETPEKIILSIKKYYSPTKKFKKK</sequence>
<dbReference type="OrthoDB" id="84298at2"/>
<evidence type="ECO:0000313" key="7">
    <source>
        <dbReference type="Proteomes" id="UP000011663"/>
    </source>
</evidence>
<dbReference type="GeneID" id="66488443"/>
<gene>
    <name evidence="6" type="ORF">A966_10162</name>
</gene>
<keyword evidence="1" id="KW-0677">Repeat</keyword>
<keyword evidence="2" id="KW-0805">Transcription regulation</keyword>
<protein>
    <submittedName>
        <fullName evidence="6">Transcriptional antiterminator BglG</fullName>
    </submittedName>
</protein>
<evidence type="ECO:0000256" key="1">
    <source>
        <dbReference type="ARBA" id="ARBA00022737"/>
    </source>
</evidence>
<dbReference type="EMBL" id="ALNZ01000030">
    <property type="protein sequence ID" value="EKV56429.1"/>
    <property type="molecule type" value="Genomic_DNA"/>
</dbReference>
<dbReference type="InterPro" id="IPR007737">
    <property type="entry name" value="Mga_HTH"/>
</dbReference>
<feature type="domain" description="PRD" evidence="5">
    <location>
        <begin position="292"/>
        <end position="395"/>
    </location>
</feature>
<dbReference type="Proteomes" id="UP000011663">
    <property type="component" value="Unassembled WGS sequence"/>
</dbReference>
<dbReference type="InterPro" id="IPR036388">
    <property type="entry name" value="WH-like_DNA-bd_sf"/>
</dbReference>
<dbReference type="Gene3D" id="1.10.10.10">
    <property type="entry name" value="Winged helix-like DNA-binding domain superfamily/Winged helix DNA-binding domain"/>
    <property type="match status" value="1"/>
</dbReference>
<dbReference type="InterPro" id="IPR002178">
    <property type="entry name" value="PTS_EIIA_type-2_dom"/>
</dbReference>
<dbReference type="SUPFAM" id="SSF63520">
    <property type="entry name" value="PTS-regulatory domain, PRD"/>
    <property type="match status" value="1"/>
</dbReference>
<dbReference type="Gene3D" id="3.40.930.10">
    <property type="entry name" value="Mannitol-specific EII, Chain A"/>
    <property type="match status" value="1"/>
</dbReference>
<comment type="caution">
    <text evidence="6">The sequence shown here is derived from an EMBL/GenBank/DDBJ whole genome shotgun (WGS) entry which is preliminary data.</text>
</comment>
<proteinExistence type="predicted"/>
<dbReference type="InterPro" id="IPR036634">
    <property type="entry name" value="PRD_sf"/>
</dbReference>
<evidence type="ECO:0000256" key="4">
    <source>
        <dbReference type="ARBA" id="ARBA00023163"/>
    </source>
</evidence>
<dbReference type="PANTHER" id="PTHR30185">
    <property type="entry name" value="CRYPTIC BETA-GLUCOSIDE BGL OPERON ANTITERMINATOR"/>
    <property type="match status" value="1"/>
</dbReference>
<keyword evidence="4" id="KW-0804">Transcription</keyword>
<organism evidence="6 7">
    <name type="scientific">Brachyspira hampsonii 30446</name>
    <dbReference type="NCBI Taxonomy" id="1289135"/>
    <lineage>
        <taxon>Bacteria</taxon>
        <taxon>Pseudomonadati</taxon>
        <taxon>Spirochaetota</taxon>
        <taxon>Spirochaetia</taxon>
        <taxon>Brachyspirales</taxon>
        <taxon>Brachyspiraceae</taxon>
        <taxon>Brachyspira</taxon>
    </lineage>
</organism>
<dbReference type="PROSITE" id="PS51372">
    <property type="entry name" value="PRD_2"/>
    <property type="match status" value="1"/>
</dbReference>
<dbReference type="AlphaFoldDB" id="A0A2U4F0D7"/>